<dbReference type="PATRIC" id="fig|1423750.3.peg.969"/>
<dbReference type="Proteomes" id="UP000051451">
    <property type="component" value="Unassembled WGS sequence"/>
</dbReference>
<dbReference type="InterPro" id="IPR004429">
    <property type="entry name" value="Isopropylmalate_DH"/>
</dbReference>
<dbReference type="OrthoDB" id="9806254at2"/>
<dbReference type="SMART" id="SM01329">
    <property type="entry name" value="Iso_dh"/>
    <property type="match status" value="1"/>
</dbReference>
<dbReference type="SUPFAM" id="SSF53659">
    <property type="entry name" value="Isocitrate/Isopropylmalate dehydrogenase-like"/>
    <property type="match status" value="1"/>
</dbReference>
<keyword evidence="7" id="KW-0100">Branched-chain amino acid biosynthesis</keyword>
<dbReference type="STRING" id="1423750.FC89_GL000945"/>
<evidence type="ECO:0000256" key="1">
    <source>
        <dbReference type="ARBA" id="ARBA00022430"/>
    </source>
</evidence>
<organism evidence="9 10">
    <name type="scientific">Liquorilactobacillus ghanensis DSM 18630</name>
    <dbReference type="NCBI Taxonomy" id="1423750"/>
    <lineage>
        <taxon>Bacteria</taxon>
        <taxon>Bacillati</taxon>
        <taxon>Bacillota</taxon>
        <taxon>Bacilli</taxon>
        <taxon>Lactobacillales</taxon>
        <taxon>Lactobacillaceae</taxon>
        <taxon>Liquorilactobacillus</taxon>
    </lineage>
</organism>
<reference evidence="9 10" key="1">
    <citation type="journal article" date="2015" name="Genome Announc.">
        <title>Expanding the biotechnology potential of lactobacilli through comparative genomics of 213 strains and associated genera.</title>
        <authorList>
            <person name="Sun Z."/>
            <person name="Harris H.M."/>
            <person name="McCann A."/>
            <person name="Guo C."/>
            <person name="Argimon S."/>
            <person name="Zhang W."/>
            <person name="Yang X."/>
            <person name="Jeffery I.B."/>
            <person name="Cooney J.C."/>
            <person name="Kagawa T.F."/>
            <person name="Liu W."/>
            <person name="Song Y."/>
            <person name="Salvetti E."/>
            <person name="Wrobel A."/>
            <person name="Rasinkangas P."/>
            <person name="Parkhill J."/>
            <person name="Rea M.C."/>
            <person name="O'Sullivan O."/>
            <person name="Ritari J."/>
            <person name="Douillard F.P."/>
            <person name="Paul Ross R."/>
            <person name="Yang R."/>
            <person name="Briner A.E."/>
            <person name="Felis G.E."/>
            <person name="de Vos W.M."/>
            <person name="Barrangou R."/>
            <person name="Klaenhammer T.R."/>
            <person name="Caufield P.W."/>
            <person name="Cui Y."/>
            <person name="Zhang H."/>
            <person name="O'Toole P.W."/>
        </authorList>
    </citation>
    <scope>NUCLEOTIDE SEQUENCE [LARGE SCALE GENOMIC DNA]</scope>
    <source>
        <strain evidence="9 10">DSM 18630</strain>
    </source>
</reference>
<keyword evidence="1" id="KW-0432">Leucine biosynthesis</keyword>
<keyword evidence="6" id="KW-0520">NAD</keyword>
<evidence type="ECO:0000256" key="5">
    <source>
        <dbReference type="ARBA" id="ARBA00023002"/>
    </source>
</evidence>
<evidence type="ECO:0000256" key="7">
    <source>
        <dbReference type="ARBA" id="ARBA00023304"/>
    </source>
</evidence>
<dbReference type="Pfam" id="PF00180">
    <property type="entry name" value="Iso_dh"/>
    <property type="match status" value="1"/>
</dbReference>
<comment type="caution">
    <text evidence="9">The sequence shown here is derived from an EMBL/GenBank/DDBJ whole genome shotgun (WGS) entry which is preliminary data.</text>
</comment>
<dbReference type="PANTHER" id="PTHR42979">
    <property type="entry name" value="3-ISOPROPYLMALATE DEHYDROGENASE"/>
    <property type="match status" value="1"/>
</dbReference>
<dbReference type="PANTHER" id="PTHR42979:SF1">
    <property type="entry name" value="3-ISOPROPYLMALATE DEHYDROGENASE"/>
    <property type="match status" value="1"/>
</dbReference>
<evidence type="ECO:0000256" key="3">
    <source>
        <dbReference type="ARBA" id="ARBA00022723"/>
    </source>
</evidence>
<keyword evidence="5" id="KW-0560">Oxidoreductase</keyword>
<proteinExistence type="predicted"/>
<evidence type="ECO:0000256" key="2">
    <source>
        <dbReference type="ARBA" id="ARBA00022605"/>
    </source>
</evidence>
<dbReference type="EMBL" id="AZGB01000016">
    <property type="protein sequence ID" value="KRM06078.1"/>
    <property type="molecule type" value="Genomic_DNA"/>
</dbReference>
<dbReference type="GO" id="GO:0009098">
    <property type="term" value="P:L-leucine biosynthetic process"/>
    <property type="evidence" value="ECO:0007669"/>
    <property type="project" value="UniProtKB-KW"/>
</dbReference>
<dbReference type="GO" id="GO:0003862">
    <property type="term" value="F:3-isopropylmalate dehydrogenase activity"/>
    <property type="evidence" value="ECO:0007669"/>
    <property type="project" value="InterPro"/>
</dbReference>
<sequence length="364" mass="39826">MLVAFKIAAIEGDGIGPEIMAATKDVINQVAAVFNLNIEIDDVCAGGQSIDRYNTPLTEENFQKCKDSNAILLANIGAPQYDNLPIEQRPERVMYRLRGELGLEVNVRPIFIPSSLRSCSPLKDEIVDEGFDVVVIRDVIGGELPSPKYRGKGSGGEEAYDKDYYNEKIVQRVANWAKKYAKLRKNNVVSLDKANGLASSELWRKIMVRELTAAKVDINSILVDSGVQTFTKGVAAFDVIVAPNLFGDIVADELTGLSGVGNLLPDATMGQGTFGMYEPNQLHNMNQKIVGKNIANPLGLIMAVSMMMEQSLELPKAAKVIRQAVMNVVNRGYVPADLKTSETKMVLGTREVTKMVCNEIKELS</sequence>
<gene>
    <name evidence="9" type="ORF">FC89_GL000945</name>
</gene>
<feature type="domain" description="Isopropylmalate dehydrogenase-like" evidence="8">
    <location>
        <begin position="6"/>
        <end position="356"/>
    </location>
</feature>
<evidence type="ECO:0000256" key="6">
    <source>
        <dbReference type="ARBA" id="ARBA00023027"/>
    </source>
</evidence>
<accession>A0A0R1VJV5</accession>
<dbReference type="Gene3D" id="3.40.718.10">
    <property type="entry name" value="Isopropylmalate Dehydrogenase"/>
    <property type="match status" value="1"/>
</dbReference>
<dbReference type="AlphaFoldDB" id="A0A0R1VJV5"/>
<evidence type="ECO:0000259" key="8">
    <source>
        <dbReference type="SMART" id="SM01329"/>
    </source>
</evidence>
<keyword evidence="2" id="KW-0028">Amino-acid biosynthesis</keyword>
<keyword evidence="10" id="KW-1185">Reference proteome</keyword>
<protein>
    <submittedName>
        <fullName evidence="9">3-isopropylmalate dehydrogenase</fullName>
    </submittedName>
</protein>
<evidence type="ECO:0000256" key="4">
    <source>
        <dbReference type="ARBA" id="ARBA00022842"/>
    </source>
</evidence>
<dbReference type="InterPro" id="IPR024084">
    <property type="entry name" value="IsoPropMal-DH-like_dom"/>
</dbReference>
<keyword evidence="4" id="KW-0460">Magnesium</keyword>
<dbReference type="GO" id="GO:0046872">
    <property type="term" value="F:metal ion binding"/>
    <property type="evidence" value="ECO:0007669"/>
    <property type="project" value="UniProtKB-KW"/>
</dbReference>
<evidence type="ECO:0000313" key="9">
    <source>
        <dbReference type="EMBL" id="KRM06078.1"/>
    </source>
</evidence>
<keyword evidence="3" id="KW-0479">Metal-binding</keyword>
<name>A0A0R1VJV5_9LACO</name>
<evidence type="ECO:0000313" key="10">
    <source>
        <dbReference type="Proteomes" id="UP000051451"/>
    </source>
</evidence>
<dbReference type="GO" id="GO:0005829">
    <property type="term" value="C:cytosol"/>
    <property type="evidence" value="ECO:0007669"/>
    <property type="project" value="TreeGrafter"/>
</dbReference>